<dbReference type="EMBL" id="JBHTHY010000003">
    <property type="protein sequence ID" value="MFD0795881.1"/>
    <property type="molecule type" value="Genomic_DNA"/>
</dbReference>
<evidence type="ECO:0000256" key="1">
    <source>
        <dbReference type="SAM" id="Phobius"/>
    </source>
</evidence>
<feature type="transmembrane region" description="Helical" evidence="1">
    <location>
        <begin position="143"/>
        <end position="165"/>
    </location>
</feature>
<feature type="transmembrane region" description="Helical" evidence="1">
    <location>
        <begin position="174"/>
        <end position="197"/>
    </location>
</feature>
<comment type="caution">
    <text evidence="2">The sequence shown here is derived from an EMBL/GenBank/DDBJ whole genome shotgun (WGS) entry which is preliminary data.</text>
</comment>
<sequence length="247" mass="29071">MKLSRYQINFIEAYLIKNKVKFWDVRMELLDHIATDVQERMHNGEVFENALKQVHLSFGNSFKSKKLSKDQKSWIFTESIYADNSGYKKLMQLKHIELNKSLRRELRFAIIRFFKNPLLVALFVGFGTILYHTLSNGILSIQMAFHTLLFLLFFISMVPFIIIAINQKKALKSLYLSTLSSLSLMFVGFFNIIQFGFTVLSSNLELNYGLGYILFTFAVLFPFVFVQIQVFLRKFREYQQIHKTYFA</sequence>
<reference evidence="3" key="1">
    <citation type="journal article" date="2019" name="Int. J. Syst. Evol. Microbiol.">
        <title>The Global Catalogue of Microorganisms (GCM) 10K type strain sequencing project: providing services to taxonomists for standard genome sequencing and annotation.</title>
        <authorList>
            <consortium name="The Broad Institute Genomics Platform"/>
            <consortium name="The Broad Institute Genome Sequencing Center for Infectious Disease"/>
            <person name="Wu L."/>
            <person name="Ma J."/>
        </authorList>
    </citation>
    <scope>NUCLEOTIDE SEQUENCE [LARGE SCALE GENOMIC DNA]</scope>
    <source>
        <strain evidence="3">CCUG 61948</strain>
    </source>
</reference>
<dbReference type="Proteomes" id="UP001597012">
    <property type="component" value="Unassembled WGS sequence"/>
</dbReference>
<feature type="transmembrane region" description="Helical" evidence="1">
    <location>
        <begin position="209"/>
        <end position="232"/>
    </location>
</feature>
<gene>
    <name evidence="2" type="ORF">ACFQZJ_00295</name>
</gene>
<keyword evidence="1" id="KW-1133">Transmembrane helix</keyword>
<proteinExistence type="predicted"/>
<evidence type="ECO:0000313" key="3">
    <source>
        <dbReference type="Proteomes" id="UP001597012"/>
    </source>
</evidence>
<accession>A0ABW3AXX3</accession>
<dbReference type="RefSeq" id="WP_379931543.1">
    <property type="nucleotide sequence ID" value="NZ_JBHTHY010000003.1"/>
</dbReference>
<name>A0ABW3AXX3_9FLAO</name>
<keyword evidence="3" id="KW-1185">Reference proteome</keyword>
<evidence type="ECO:0000313" key="2">
    <source>
        <dbReference type="EMBL" id="MFD0795881.1"/>
    </source>
</evidence>
<organism evidence="2 3">
    <name type="scientific">Maribacter chungangensis</name>
    <dbReference type="NCBI Taxonomy" id="1069117"/>
    <lineage>
        <taxon>Bacteria</taxon>
        <taxon>Pseudomonadati</taxon>
        <taxon>Bacteroidota</taxon>
        <taxon>Flavobacteriia</taxon>
        <taxon>Flavobacteriales</taxon>
        <taxon>Flavobacteriaceae</taxon>
        <taxon>Maribacter</taxon>
    </lineage>
</organism>
<protein>
    <submittedName>
        <fullName evidence="2">Uncharacterized protein</fullName>
    </submittedName>
</protein>
<keyword evidence="1" id="KW-0472">Membrane</keyword>
<feature type="transmembrane region" description="Helical" evidence="1">
    <location>
        <begin position="113"/>
        <end position="131"/>
    </location>
</feature>
<keyword evidence="1" id="KW-0812">Transmembrane</keyword>